<reference evidence="1 2" key="1">
    <citation type="journal article" date="2022" name="bioRxiv">
        <title>Genomics of Preaxostyla Flagellates Illuminates Evolutionary Transitions and the Path Towards Mitochondrial Loss.</title>
        <authorList>
            <person name="Novak L.V.F."/>
            <person name="Treitli S.C."/>
            <person name="Pyrih J."/>
            <person name="Halakuc P."/>
            <person name="Pipaliya S.V."/>
            <person name="Vacek V."/>
            <person name="Brzon O."/>
            <person name="Soukal P."/>
            <person name="Eme L."/>
            <person name="Dacks J.B."/>
            <person name="Karnkowska A."/>
            <person name="Elias M."/>
            <person name="Hampl V."/>
        </authorList>
    </citation>
    <scope>NUCLEOTIDE SEQUENCE [LARGE SCALE GENOMIC DNA]</scope>
    <source>
        <strain evidence="1">NAU3</strain>
        <tissue evidence="1">Gut</tissue>
    </source>
</reference>
<accession>A0ABQ9XGK0</accession>
<keyword evidence="2" id="KW-1185">Reference proteome</keyword>
<evidence type="ECO:0000313" key="1">
    <source>
        <dbReference type="EMBL" id="KAK2950809.1"/>
    </source>
</evidence>
<proteinExistence type="predicted"/>
<gene>
    <name evidence="1" type="ORF">BLNAU_14227</name>
</gene>
<sequence length="83" mass="9179">MLISLPFASINLQADVAAFHSEMILLKDQQLNQSHASSIQTHNLNNLRPLKTKAAEVKTPTTSVTLVLGRYSSLFMSISLIIR</sequence>
<comment type="caution">
    <text evidence="1">The sequence shown here is derived from an EMBL/GenBank/DDBJ whole genome shotgun (WGS) entry which is preliminary data.</text>
</comment>
<dbReference type="Proteomes" id="UP001281761">
    <property type="component" value="Unassembled WGS sequence"/>
</dbReference>
<name>A0ABQ9XGK0_9EUKA</name>
<evidence type="ECO:0000313" key="2">
    <source>
        <dbReference type="Proteomes" id="UP001281761"/>
    </source>
</evidence>
<protein>
    <submittedName>
        <fullName evidence="1">Uncharacterized protein</fullName>
    </submittedName>
</protein>
<organism evidence="1 2">
    <name type="scientific">Blattamonas nauphoetae</name>
    <dbReference type="NCBI Taxonomy" id="2049346"/>
    <lineage>
        <taxon>Eukaryota</taxon>
        <taxon>Metamonada</taxon>
        <taxon>Preaxostyla</taxon>
        <taxon>Oxymonadida</taxon>
        <taxon>Blattamonas</taxon>
    </lineage>
</organism>
<dbReference type="EMBL" id="JARBJD010000129">
    <property type="protein sequence ID" value="KAK2950809.1"/>
    <property type="molecule type" value="Genomic_DNA"/>
</dbReference>